<evidence type="ECO:0000313" key="3">
    <source>
        <dbReference type="Proteomes" id="UP000008694"/>
    </source>
</evidence>
<protein>
    <submittedName>
        <fullName evidence="2">Predicted protein</fullName>
    </submittedName>
</protein>
<keyword evidence="1" id="KW-1133">Transmembrane helix</keyword>
<dbReference type="EMBL" id="GL348719">
    <property type="protein sequence ID" value="EFH43496.1"/>
    <property type="molecule type" value="Genomic_DNA"/>
</dbReference>
<evidence type="ECO:0000313" key="2">
    <source>
        <dbReference type="EMBL" id="EFH43496.1"/>
    </source>
</evidence>
<sequence length="215" mass="24210">MDMERGLGNFRTWVCNSSVFLIVMGVVTLSCSMISLWMMFILPVDKIPTWLNILLYVIYTGLIIYVIVYYTLINNGNRNVLVDHLVPRGYPNCACIVRGFGKALVLGFFVLADSTLEKKNKVWVILFCLSSVLHVIHMMVVFGFREEFDVAGGLIQAFFVMFCDIIKPKVGKKVHPLVLVTTAITLVLVTIVLNCYKTLLLEGVAVRREEQPVVG</sequence>
<dbReference type="Proteomes" id="UP000008694">
    <property type="component" value="Unassembled WGS sequence"/>
</dbReference>
<dbReference type="AlphaFoldDB" id="D7MA35"/>
<dbReference type="PROSITE" id="PS51257">
    <property type="entry name" value="PROKAR_LIPOPROTEIN"/>
    <property type="match status" value="1"/>
</dbReference>
<feature type="transmembrane region" description="Helical" evidence="1">
    <location>
        <begin position="53"/>
        <end position="73"/>
    </location>
</feature>
<organism evidence="3">
    <name type="scientific">Arabidopsis lyrata subsp. lyrata</name>
    <name type="common">Lyre-leaved rock-cress</name>
    <dbReference type="NCBI Taxonomy" id="81972"/>
    <lineage>
        <taxon>Eukaryota</taxon>
        <taxon>Viridiplantae</taxon>
        <taxon>Streptophyta</taxon>
        <taxon>Embryophyta</taxon>
        <taxon>Tracheophyta</taxon>
        <taxon>Spermatophyta</taxon>
        <taxon>Magnoliopsida</taxon>
        <taxon>eudicotyledons</taxon>
        <taxon>Gunneridae</taxon>
        <taxon>Pentapetalae</taxon>
        <taxon>rosids</taxon>
        <taxon>malvids</taxon>
        <taxon>Brassicales</taxon>
        <taxon>Brassicaceae</taxon>
        <taxon>Camelineae</taxon>
        <taxon>Arabidopsis</taxon>
    </lineage>
</organism>
<keyword evidence="1" id="KW-0472">Membrane</keyword>
<evidence type="ECO:0000256" key="1">
    <source>
        <dbReference type="SAM" id="Phobius"/>
    </source>
</evidence>
<keyword evidence="3" id="KW-1185">Reference proteome</keyword>
<name>D7MA35_ARALL</name>
<accession>D7MA35</accession>
<dbReference type="HOGENOM" id="CLU_1284866_0_0_1"/>
<feature type="transmembrane region" description="Helical" evidence="1">
    <location>
        <begin position="123"/>
        <end position="144"/>
    </location>
</feature>
<proteinExistence type="predicted"/>
<feature type="transmembrane region" description="Helical" evidence="1">
    <location>
        <begin position="20"/>
        <end position="41"/>
    </location>
</feature>
<feature type="transmembrane region" description="Helical" evidence="1">
    <location>
        <begin position="178"/>
        <end position="199"/>
    </location>
</feature>
<keyword evidence="1" id="KW-0812">Transmembrane</keyword>
<gene>
    <name evidence="2" type="ORF">ARALYDRAFT_913192</name>
</gene>
<dbReference type="Gramene" id="scaffold_700934.1">
    <property type="protein sequence ID" value="scaffold_700934.1"/>
    <property type="gene ID" value="scaffold_700934.1"/>
</dbReference>
<reference evidence="3" key="1">
    <citation type="journal article" date="2011" name="Nat. Genet.">
        <title>The Arabidopsis lyrata genome sequence and the basis of rapid genome size change.</title>
        <authorList>
            <person name="Hu T.T."/>
            <person name="Pattyn P."/>
            <person name="Bakker E.G."/>
            <person name="Cao J."/>
            <person name="Cheng J.-F."/>
            <person name="Clark R.M."/>
            <person name="Fahlgren N."/>
            <person name="Fawcett J.A."/>
            <person name="Grimwood J."/>
            <person name="Gundlach H."/>
            <person name="Haberer G."/>
            <person name="Hollister J.D."/>
            <person name="Ossowski S."/>
            <person name="Ottilar R.P."/>
            <person name="Salamov A.A."/>
            <person name="Schneeberger K."/>
            <person name="Spannagl M."/>
            <person name="Wang X."/>
            <person name="Yang L."/>
            <person name="Nasrallah M.E."/>
            <person name="Bergelson J."/>
            <person name="Carrington J.C."/>
            <person name="Gaut B.S."/>
            <person name="Schmutz J."/>
            <person name="Mayer K.F.X."/>
            <person name="Van de Peer Y."/>
            <person name="Grigoriev I.V."/>
            <person name="Nordborg M."/>
            <person name="Weigel D."/>
            <person name="Guo Y.-L."/>
        </authorList>
    </citation>
    <scope>NUCLEOTIDE SEQUENCE [LARGE SCALE GENOMIC DNA]</scope>
    <source>
        <strain evidence="3">cv. MN47</strain>
    </source>
</reference>